<keyword evidence="1" id="KW-0472">Membrane</keyword>
<feature type="transmembrane region" description="Helical" evidence="1">
    <location>
        <begin position="114"/>
        <end position="137"/>
    </location>
</feature>
<feature type="transmembrane region" description="Helical" evidence="1">
    <location>
        <begin position="330"/>
        <end position="352"/>
    </location>
</feature>
<proteinExistence type="predicted"/>
<keyword evidence="1" id="KW-0812">Transmembrane</keyword>
<dbReference type="PANTHER" id="PTHR43471">
    <property type="entry name" value="ABC TRANSPORTER PERMEASE"/>
    <property type="match status" value="1"/>
</dbReference>
<feature type="transmembrane region" description="Helical" evidence="1">
    <location>
        <begin position="234"/>
        <end position="256"/>
    </location>
</feature>
<dbReference type="GO" id="GO:0005886">
    <property type="term" value="C:plasma membrane"/>
    <property type="evidence" value="ECO:0007669"/>
    <property type="project" value="UniProtKB-SubCell"/>
</dbReference>
<dbReference type="GO" id="GO:0140359">
    <property type="term" value="F:ABC-type transporter activity"/>
    <property type="evidence" value="ECO:0007669"/>
    <property type="project" value="InterPro"/>
</dbReference>
<feature type="transmembrane region" description="Helical" evidence="1">
    <location>
        <begin position="202"/>
        <end position="227"/>
    </location>
</feature>
<protein>
    <submittedName>
        <fullName evidence="2">ABC transporter permease</fullName>
    </submittedName>
</protein>
<dbReference type="Proteomes" id="UP001163687">
    <property type="component" value="Chromosome"/>
</dbReference>
<evidence type="ECO:0000256" key="1">
    <source>
        <dbReference type="SAM" id="Phobius"/>
    </source>
</evidence>
<feature type="transmembrane region" description="Helical" evidence="1">
    <location>
        <begin position="67"/>
        <end position="94"/>
    </location>
</feature>
<organism evidence="2 3">
    <name type="scientific">Caldinitratiruptor microaerophilus</name>
    <dbReference type="NCBI Taxonomy" id="671077"/>
    <lineage>
        <taxon>Bacteria</taxon>
        <taxon>Bacillati</taxon>
        <taxon>Bacillota</taxon>
        <taxon>Clostridia</taxon>
        <taxon>Eubacteriales</taxon>
        <taxon>Symbiobacteriaceae</taxon>
        <taxon>Caldinitratiruptor</taxon>
    </lineage>
</organism>
<reference evidence="2" key="1">
    <citation type="submission" date="2022-03" db="EMBL/GenBank/DDBJ databases">
        <title>Complete genome sequence of Caldinitratiruptor microaerophilus.</title>
        <authorList>
            <person name="Mukaiyama R."/>
            <person name="Nishiyama T."/>
            <person name="Ueda K."/>
        </authorList>
    </citation>
    <scope>NUCLEOTIDE SEQUENCE</scope>
    <source>
        <strain evidence="2">JCM 16183</strain>
    </source>
</reference>
<feature type="transmembrane region" description="Helical" evidence="1">
    <location>
        <begin position="158"/>
        <end position="182"/>
    </location>
</feature>
<dbReference type="AlphaFoldDB" id="A0AA35CP71"/>
<dbReference type="Pfam" id="PF12679">
    <property type="entry name" value="ABC2_membrane_2"/>
    <property type="match status" value="1"/>
</dbReference>
<evidence type="ECO:0000313" key="3">
    <source>
        <dbReference type="Proteomes" id="UP001163687"/>
    </source>
</evidence>
<dbReference type="EMBL" id="AP025628">
    <property type="protein sequence ID" value="BDG62274.1"/>
    <property type="molecule type" value="Genomic_DNA"/>
</dbReference>
<gene>
    <name evidence="2" type="ORF">caldi_33640</name>
</gene>
<sequence>MTTPVRRWPLRALDRLRAIGQAGGTGRAGAGAVPRAEAREEPARRLPAGLWAVFLKELGDHVTSWRFIILTGLVAVAGLAATYVASLTIRGAVAGSGTPDFVFLRLFTASDGRLPPFTAFVGFLAPLFGLALGFDAISGEFNRRTLSRLLAQPIHRDAVIHGKFLAGVATVGAMLLALWLVVAGLGLSMIGVPPTGEEVLRLLIFLAVTVVYVAFWLALAILFSIVFRQSATSALAGIAVWLFFAVFGSLLAGLVADSLVPMPQDAPAEVVLRHEQVRQALGRLSPVTLYDEAVVTLLTPSVRTLGPVLLEQVVGAIQGNLPLGQSVLLIWPHLTGLVAATMICFALSYVLFMRREIRA</sequence>
<keyword evidence="1" id="KW-1133">Transmembrane helix</keyword>
<dbReference type="KEGG" id="cmic:caldi_33640"/>
<keyword evidence="3" id="KW-1185">Reference proteome</keyword>
<accession>A0AA35CP71</accession>
<dbReference type="PANTHER" id="PTHR43471:SF14">
    <property type="entry name" value="ABC-2 TYPE TRANSPORT SYSTEM PERMEASE PROTEIN"/>
    <property type="match status" value="1"/>
</dbReference>
<name>A0AA35CP71_9FIRM</name>
<evidence type="ECO:0000313" key="2">
    <source>
        <dbReference type="EMBL" id="BDG62274.1"/>
    </source>
</evidence>
<dbReference type="RefSeq" id="WP_264842867.1">
    <property type="nucleotide sequence ID" value="NZ_AP025628.1"/>
</dbReference>